<keyword evidence="7 11" id="KW-0406">Ion transport</keyword>
<evidence type="ECO:0000256" key="7">
    <source>
        <dbReference type="ARBA" id="ARBA00023065"/>
    </source>
</evidence>
<evidence type="ECO:0000256" key="11">
    <source>
        <dbReference type="RuleBase" id="RU000679"/>
    </source>
</evidence>
<evidence type="ECO:0000256" key="5">
    <source>
        <dbReference type="ARBA" id="ARBA00022989"/>
    </source>
</evidence>
<dbReference type="GO" id="GO:0005886">
    <property type="term" value="C:plasma membrane"/>
    <property type="evidence" value="ECO:0007669"/>
    <property type="project" value="TreeGrafter"/>
</dbReference>
<dbReference type="InterPro" id="IPR001873">
    <property type="entry name" value="ENaC"/>
</dbReference>
<dbReference type="PANTHER" id="PTHR11690">
    <property type="entry name" value="AMILORIDE-SENSITIVE SODIUM CHANNEL-RELATED"/>
    <property type="match status" value="1"/>
</dbReference>
<evidence type="ECO:0000256" key="9">
    <source>
        <dbReference type="ARBA" id="ARBA00023201"/>
    </source>
</evidence>
<gene>
    <name evidence="15" type="ORF">PoB_006595000</name>
</gene>
<dbReference type="Gene3D" id="1.10.287.770">
    <property type="entry name" value="YojJ-like"/>
    <property type="match status" value="1"/>
</dbReference>
<sequence length="687" mass="77504">MVRFDIHEHPSKMSGGKVNNLDVYGDTSALPDNFDNLSDSKATKEESSMEVGDCPALEVGNGQNEDRQSEKSPENLSDVWWRFLRETSLHGCKNVQERWIVKRVVWSCVILLMAAALGWSLLQLLLRYQEHPFVSVFKFQRENAILAPGLSFCLPARFNKHKLLGSRKAYQMFAYDYTGVHLHPEEDREGRSRKEFLEQMKTWEKQLENVTVQRARREIGFTRKEVFSYAGLLKGGREYNILNKLLQFDLDSKTCWSVQWLLPDVEVERGTDSEESFEDSDNPGEFEDIQVAGETTEDGIDFGNTNKSSGHKFPGGGVRNKTAALVNVTEETSPSTSPFFPASTTTSGKVVETNFTTPTKNAVSDRATHDDVDVEREGEEEDDAEINMELIRDSAKSDLLRLDPRDTIFLVVDIKQNSWLTEPYVGGLELYLHDPIGGYWSASPIHIRPGTFTSIHYTTTKYKFLPPPYKSFSSGESEFGKASQNTGCVDTTAPGFQTPMVSARKAFYSSDTCMSEYAANISIKQCGCGADAFFSHLHGKKECSVIQHKKCLLRVLDREYARLQRQLANGRATHVCPQSCSYTTFETKMSTADYPSLIRRREYAYWMNLDENMVEKNILAIQIHPQGLMTNTVEHVPELTVLSILGSVGGLMGLCLGASFLTLTEFLEAVVMSVWIIYQKLICRKPH</sequence>
<name>A0AAV4D5L8_9GAST</name>
<keyword evidence="5 14" id="KW-1133">Transmembrane helix</keyword>
<evidence type="ECO:0000256" key="8">
    <source>
        <dbReference type="ARBA" id="ARBA00023136"/>
    </source>
</evidence>
<keyword evidence="8 14" id="KW-0472">Membrane</keyword>
<keyword evidence="4 11" id="KW-0812">Transmembrane</keyword>
<keyword evidence="2 11" id="KW-0813">Transport</keyword>
<evidence type="ECO:0000256" key="1">
    <source>
        <dbReference type="ARBA" id="ARBA00004141"/>
    </source>
</evidence>
<evidence type="ECO:0000256" key="14">
    <source>
        <dbReference type="SAM" id="Phobius"/>
    </source>
</evidence>
<comment type="subcellular location">
    <subcellularLocation>
        <location evidence="1">Membrane</location>
        <topology evidence="1">Multi-pass membrane protein</topology>
    </subcellularLocation>
</comment>
<keyword evidence="3 11" id="KW-0894">Sodium channel</keyword>
<evidence type="ECO:0000313" key="16">
    <source>
        <dbReference type="Proteomes" id="UP000735302"/>
    </source>
</evidence>
<evidence type="ECO:0000256" key="6">
    <source>
        <dbReference type="ARBA" id="ARBA00023053"/>
    </source>
</evidence>
<dbReference type="AlphaFoldDB" id="A0AAV4D5L8"/>
<keyword evidence="16" id="KW-1185">Reference proteome</keyword>
<keyword evidence="9 11" id="KW-0739">Sodium transport</keyword>
<feature type="region of interest" description="Disordered" evidence="13">
    <location>
        <begin position="35"/>
        <end position="72"/>
    </location>
</feature>
<evidence type="ECO:0000256" key="3">
    <source>
        <dbReference type="ARBA" id="ARBA00022461"/>
    </source>
</evidence>
<dbReference type="PANTHER" id="PTHR11690:SF300">
    <property type="entry name" value="PICKPOCKET PROTEIN 19"/>
    <property type="match status" value="1"/>
</dbReference>
<evidence type="ECO:0000256" key="13">
    <source>
        <dbReference type="SAM" id="MobiDB-lite"/>
    </source>
</evidence>
<evidence type="ECO:0000256" key="2">
    <source>
        <dbReference type="ARBA" id="ARBA00022448"/>
    </source>
</evidence>
<organism evidence="15 16">
    <name type="scientific">Plakobranchus ocellatus</name>
    <dbReference type="NCBI Taxonomy" id="259542"/>
    <lineage>
        <taxon>Eukaryota</taxon>
        <taxon>Metazoa</taxon>
        <taxon>Spiralia</taxon>
        <taxon>Lophotrochozoa</taxon>
        <taxon>Mollusca</taxon>
        <taxon>Gastropoda</taxon>
        <taxon>Heterobranchia</taxon>
        <taxon>Euthyneura</taxon>
        <taxon>Panpulmonata</taxon>
        <taxon>Sacoglossa</taxon>
        <taxon>Placobranchoidea</taxon>
        <taxon>Plakobranchidae</taxon>
        <taxon>Plakobranchus</taxon>
    </lineage>
</organism>
<keyword evidence="10 11" id="KW-0407">Ion channel</keyword>
<evidence type="ECO:0000256" key="10">
    <source>
        <dbReference type="ARBA" id="ARBA00023303"/>
    </source>
</evidence>
<accession>A0AAV4D5L8</accession>
<evidence type="ECO:0000313" key="15">
    <source>
        <dbReference type="EMBL" id="GFO39445.1"/>
    </source>
</evidence>
<evidence type="ECO:0000256" key="12">
    <source>
        <dbReference type="SAM" id="Coils"/>
    </source>
</evidence>
<feature type="coiled-coil region" evidence="12">
    <location>
        <begin position="546"/>
        <end position="573"/>
    </location>
</feature>
<proteinExistence type="inferred from homology"/>
<keyword evidence="6" id="KW-0915">Sodium</keyword>
<feature type="transmembrane region" description="Helical" evidence="14">
    <location>
        <begin position="104"/>
        <end position="126"/>
    </location>
</feature>
<dbReference type="Proteomes" id="UP000735302">
    <property type="component" value="Unassembled WGS sequence"/>
</dbReference>
<feature type="transmembrane region" description="Helical" evidence="14">
    <location>
        <begin position="651"/>
        <end position="678"/>
    </location>
</feature>
<dbReference type="GO" id="GO:0015280">
    <property type="term" value="F:ligand-gated sodium channel activity"/>
    <property type="evidence" value="ECO:0007669"/>
    <property type="project" value="TreeGrafter"/>
</dbReference>
<protein>
    <submittedName>
        <fullName evidence="15">Acid-sensing ion channel 3</fullName>
    </submittedName>
</protein>
<reference evidence="15 16" key="1">
    <citation type="journal article" date="2021" name="Elife">
        <title>Chloroplast acquisition without the gene transfer in kleptoplastic sea slugs, Plakobranchus ocellatus.</title>
        <authorList>
            <person name="Maeda T."/>
            <person name="Takahashi S."/>
            <person name="Yoshida T."/>
            <person name="Shimamura S."/>
            <person name="Takaki Y."/>
            <person name="Nagai Y."/>
            <person name="Toyoda A."/>
            <person name="Suzuki Y."/>
            <person name="Arimoto A."/>
            <person name="Ishii H."/>
            <person name="Satoh N."/>
            <person name="Nishiyama T."/>
            <person name="Hasebe M."/>
            <person name="Maruyama T."/>
            <person name="Minagawa J."/>
            <person name="Obokata J."/>
            <person name="Shigenobu S."/>
        </authorList>
    </citation>
    <scope>NUCLEOTIDE SEQUENCE [LARGE SCALE GENOMIC DNA]</scope>
</reference>
<keyword evidence="12" id="KW-0175">Coiled coil</keyword>
<dbReference type="EMBL" id="BLXT01007498">
    <property type="protein sequence ID" value="GFO39445.1"/>
    <property type="molecule type" value="Genomic_DNA"/>
</dbReference>
<feature type="region of interest" description="Disordered" evidence="13">
    <location>
        <begin position="297"/>
        <end position="318"/>
    </location>
</feature>
<comment type="caution">
    <text evidence="15">The sequence shown here is derived from an EMBL/GenBank/DDBJ whole genome shotgun (WGS) entry which is preliminary data.</text>
</comment>
<comment type="similarity">
    <text evidence="11">Belongs to the amiloride-sensitive sodium channel (TC 1.A.6) family.</text>
</comment>
<dbReference type="PRINTS" id="PR01078">
    <property type="entry name" value="AMINACHANNEL"/>
</dbReference>
<dbReference type="Pfam" id="PF00858">
    <property type="entry name" value="ASC"/>
    <property type="match status" value="1"/>
</dbReference>
<evidence type="ECO:0000256" key="4">
    <source>
        <dbReference type="ARBA" id="ARBA00022692"/>
    </source>
</evidence>